<dbReference type="RefSeq" id="XP_955095.1">
    <property type="nucleotide sequence ID" value="XM_950002.1"/>
</dbReference>
<feature type="chain" id="PRO_5004244973" description="WD domain, G-beta repeat" evidence="2">
    <location>
        <begin position="23"/>
        <end position="430"/>
    </location>
</feature>
<organism evidence="3 4">
    <name type="scientific">Theileria annulata</name>
    <dbReference type="NCBI Taxonomy" id="5874"/>
    <lineage>
        <taxon>Eukaryota</taxon>
        <taxon>Sar</taxon>
        <taxon>Alveolata</taxon>
        <taxon>Apicomplexa</taxon>
        <taxon>Aconoidasida</taxon>
        <taxon>Piroplasmida</taxon>
        <taxon>Theileriidae</taxon>
        <taxon>Theileria</taxon>
    </lineage>
</organism>
<evidence type="ECO:0000256" key="2">
    <source>
        <dbReference type="SAM" id="SignalP"/>
    </source>
</evidence>
<protein>
    <recommendedName>
        <fullName evidence="5">WD domain, G-beta repeat</fullName>
    </recommendedName>
</protein>
<feature type="transmembrane region" description="Helical" evidence="1">
    <location>
        <begin position="188"/>
        <end position="210"/>
    </location>
</feature>
<sequence>MGVKSALDWCLISLMWMMSTTARPGLFTWRSTRSSSQSLYSPGQLSLQSRHLNQLTELHENNKLKSVNLEISDKLNNLGFLPHNFYYLLTSGSIQFNQFSTNESEETTNNGSSDKNMSRLSLSVCRESLMCGTEISNLLFTCDSSGHLHIIDYNLLLNADEDRQEEELFQNHMFIPKNCTNLDQGRHFTTFVTLYLFLHYCYLVFTCIMLHRVVNYSKLHEDGIMCIDNEGDNVVTGSLDETVRLFQITNTDLREIMIFDESSPIVSLCFRNDLMLAGVISGSLSLYDVRTPNTPIWSYEPTTERVILSCGISNHFIQAVSKCLDPILFWDIRMLNSLGSCDSFMKQIQTNVLPLSSYSDLADFISITYNSDASVVGSKLEMYGLNKRTRIMSMGLNITNPTMTRVNTNSDDQIKAIIANNKGQSIALYS</sequence>
<gene>
    <name evidence="3" type="ORF">TA04390</name>
</gene>
<evidence type="ECO:0000313" key="4">
    <source>
        <dbReference type="Proteomes" id="UP000001950"/>
    </source>
</evidence>
<dbReference type="KEGG" id="tan:TA04390"/>
<dbReference type="Gene3D" id="2.130.10.10">
    <property type="entry name" value="YVTN repeat-like/Quinoprotein amine dehydrogenase"/>
    <property type="match status" value="1"/>
</dbReference>
<dbReference type="SUPFAM" id="SSF50978">
    <property type="entry name" value="WD40 repeat-like"/>
    <property type="match status" value="1"/>
</dbReference>
<dbReference type="AlphaFoldDB" id="Q4UC32"/>
<evidence type="ECO:0000256" key="1">
    <source>
        <dbReference type="SAM" id="Phobius"/>
    </source>
</evidence>
<dbReference type="InParanoid" id="Q4UC32"/>
<name>Q4UC32_THEAN</name>
<accession>Q4UC32</accession>
<dbReference type="OrthoDB" id="26681at2759"/>
<dbReference type="Proteomes" id="UP000001950">
    <property type="component" value="Chromosome 3"/>
</dbReference>
<dbReference type="GeneID" id="3865233"/>
<keyword evidence="4" id="KW-1185">Reference proteome</keyword>
<dbReference type="EMBL" id="CR940352">
    <property type="protein sequence ID" value="CAI75619.1"/>
    <property type="molecule type" value="Genomic_DNA"/>
</dbReference>
<keyword evidence="1" id="KW-0472">Membrane</keyword>
<reference evidence="3 4" key="1">
    <citation type="journal article" date="2005" name="Science">
        <title>Genome of the host-cell transforming parasite Theileria annulata compared with T. parva.</title>
        <authorList>
            <person name="Pain A."/>
            <person name="Renauld H."/>
            <person name="Berriman M."/>
            <person name="Murphy L."/>
            <person name="Yeats C.A."/>
            <person name="Weir W."/>
            <person name="Kerhornou A."/>
            <person name="Aslett M."/>
            <person name="Bishop R."/>
            <person name="Bouchier C."/>
            <person name="Cochet M."/>
            <person name="Coulson R.M.R."/>
            <person name="Cronin A."/>
            <person name="de Villiers E.P."/>
            <person name="Fraser A."/>
            <person name="Fosker N."/>
            <person name="Gardner M."/>
            <person name="Goble A."/>
            <person name="Griffiths-Jones S."/>
            <person name="Harris D.E."/>
            <person name="Katzer F."/>
            <person name="Larke N."/>
            <person name="Lord A."/>
            <person name="Maser P."/>
            <person name="McKellar S."/>
            <person name="Mooney P."/>
            <person name="Morton F."/>
            <person name="Nene V."/>
            <person name="O'Neil S."/>
            <person name="Price C."/>
            <person name="Quail M.A."/>
            <person name="Rabbinowitsch E."/>
            <person name="Rawlings N.D."/>
            <person name="Rutter S."/>
            <person name="Saunders D."/>
            <person name="Seeger K."/>
            <person name="Shah T."/>
            <person name="Squares R."/>
            <person name="Squares S."/>
            <person name="Tivey A."/>
            <person name="Walker A.R."/>
            <person name="Woodward J."/>
            <person name="Dobbelaere D.A.E."/>
            <person name="Langsley G."/>
            <person name="Rajandream M.A."/>
            <person name="McKeever D."/>
            <person name="Shiels B."/>
            <person name="Tait A."/>
            <person name="Barrell B.G."/>
            <person name="Hall N."/>
        </authorList>
    </citation>
    <scope>NUCLEOTIDE SEQUENCE [LARGE SCALE GENOMIC DNA]</scope>
    <source>
        <strain evidence="4">Ankara</strain>
    </source>
</reference>
<dbReference type="InterPro" id="IPR036322">
    <property type="entry name" value="WD40_repeat_dom_sf"/>
</dbReference>
<evidence type="ECO:0008006" key="5">
    <source>
        <dbReference type="Google" id="ProtNLM"/>
    </source>
</evidence>
<keyword evidence="1" id="KW-0812">Transmembrane</keyword>
<dbReference type="InterPro" id="IPR015943">
    <property type="entry name" value="WD40/YVTN_repeat-like_dom_sf"/>
</dbReference>
<evidence type="ECO:0000313" key="3">
    <source>
        <dbReference type="EMBL" id="CAI75619.1"/>
    </source>
</evidence>
<dbReference type="STRING" id="5874.Q4UC32"/>
<feature type="signal peptide" evidence="2">
    <location>
        <begin position="1"/>
        <end position="22"/>
    </location>
</feature>
<proteinExistence type="predicted"/>
<keyword evidence="2" id="KW-0732">Signal</keyword>
<dbReference type="eggNOG" id="KOG1786">
    <property type="taxonomic scope" value="Eukaryota"/>
</dbReference>
<keyword evidence="1" id="KW-1133">Transmembrane helix</keyword>
<dbReference type="VEuPathDB" id="PiroplasmaDB:TA04390"/>